<evidence type="ECO:0000256" key="5">
    <source>
        <dbReference type="ARBA" id="ARBA00022679"/>
    </source>
</evidence>
<protein>
    <recommendedName>
        <fullName evidence="3">aspartate transaminase</fullName>
        <ecNumber evidence="3">2.6.1.1</ecNumber>
    </recommendedName>
</protein>
<sequence length="396" mass="43826">MMPVPPIDPFHALSISALAHELAAQGRSIIHMEFGQPSTGAPSAAIERAQHVLATDPMGYWESQPLKERIALHYHETYGVSLRPEQIILTCGASPALVLALMTSFVPGAHVAMARPGYVAYRNVVRSLHMEPVEIPCGEKERFQLTSRAIAALEPVPDGLILASPANPTGTILSPDEIRRIVDVCRAHGICIISDEIYHGLSFGERAHSILEYDSDALVVNSFSKYFSMAPWRLGWLVVPPAKVEAARARMGNLFLPPAALSQHAALAAFDCRDELEGHMETYRRNRDLLLRALPEMGLRHIAPPDGAFYIYADIRHLTDDSMAFCKRLLLDTGVTTAPGIDFDPVDGKYFIRFSFAVATDQIEEAIRRMVPWFRQQKNCLLANAPAQTRRTCGFC</sequence>
<comment type="cofactor">
    <cofactor evidence="1">
        <name>pyridoxal 5'-phosphate</name>
        <dbReference type="ChEBI" id="CHEBI:597326"/>
    </cofactor>
</comment>
<dbReference type="AlphaFoldDB" id="A0A0D6Q5E2"/>
<organism evidence="9 10">
    <name type="scientific">Komagataeibacter xylinus NBRC 13693</name>
    <dbReference type="NCBI Taxonomy" id="1234668"/>
    <lineage>
        <taxon>Bacteria</taxon>
        <taxon>Pseudomonadati</taxon>
        <taxon>Pseudomonadota</taxon>
        <taxon>Alphaproteobacteria</taxon>
        <taxon>Acetobacterales</taxon>
        <taxon>Acetobacteraceae</taxon>
        <taxon>Komagataeibacter</taxon>
    </lineage>
</organism>
<dbReference type="GO" id="GO:0030170">
    <property type="term" value="F:pyridoxal phosphate binding"/>
    <property type="evidence" value="ECO:0007669"/>
    <property type="project" value="InterPro"/>
</dbReference>
<evidence type="ECO:0000256" key="1">
    <source>
        <dbReference type="ARBA" id="ARBA00001933"/>
    </source>
</evidence>
<proteinExistence type="inferred from homology"/>
<evidence type="ECO:0000259" key="8">
    <source>
        <dbReference type="Pfam" id="PF00155"/>
    </source>
</evidence>
<dbReference type="PANTHER" id="PTHR46383:SF2">
    <property type="entry name" value="AMINOTRANSFERASE"/>
    <property type="match status" value="1"/>
</dbReference>
<keyword evidence="5 9" id="KW-0808">Transferase</keyword>
<dbReference type="Pfam" id="PF00155">
    <property type="entry name" value="Aminotran_1_2"/>
    <property type="match status" value="1"/>
</dbReference>
<comment type="catalytic activity">
    <reaction evidence="7">
        <text>L-aspartate + 2-oxoglutarate = oxaloacetate + L-glutamate</text>
        <dbReference type="Rhea" id="RHEA:21824"/>
        <dbReference type="ChEBI" id="CHEBI:16452"/>
        <dbReference type="ChEBI" id="CHEBI:16810"/>
        <dbReference type="ChEBI" id="CHEBI:29985"/>
        <dbReference type="ChEBI" id="CHEBI:29991"/>
        <dbReference type="EC" id="2.6.1.1"/>
    </reaction>
</comment>
<comment type="similarity">
    <text evidence="2">Belongs to the class-I pyridoxal-phosphate-dependent aminotransferase family.</text>
</comment>
<reference evidence="9 10" key="1">
    <citation type="submission" date="2012-11" db="EMBL/GenBank/DDBJ databases">
        <title>Whole genome sequence of Gluconacetobacter xylinus NBRC 13693.</title>
        <authorList>
            <person name="Azuma Y."/>
            <person name="Higashiura N."/>
            <person name="Hirakawa H."/>
            <person name="Matsushita K."/>
        </authorList>
    </citation>
    <scope>NUCLEOTIDE SEQUENCE [LARGE SCALE GENOMIC DNA]</scope>
    <source>
        <strain evidence="9 10">NBRC 13693</strain>
    </source>
</reference>
<evidence type="ECO:0000256" key="4">
    <source>
        <dbReference type="ARBA" id="ARBA00022576"/>
    </source>
</evidence>
<evidence type="ECO:0000313" key="9">
    <source>
        <dbReference type="EMBL" id="GAN98669.1"/>
    </source>
</evidence>
<dbReference type="Gene3D" id="3.40.640.10">
    <property type="entry name" value="Type I PLP-dependent aspartate aminotransferase-like (Major domain)"/>
    <property type="match status" value="1"/>
</dbReference>
<dbReference type="CDD" id="cd00609">
    <property type="entry name" value="AAT_like"/>
    <property type="match status" value="1"/>
</dbReference>
<accession>A0A0D6Q5E2</accession>
<evidence type="ECO:0000313" key="10">
    <source>
        <dbReference type="Proteomes" id="UP000032683"/>
    </source>
</evidence>
<dbReference type="GO" id="GO:0004069">
    <property type="term" value="F:L-aspartate:2-oxoglutarate aminotransferase activity"/>
    <property type="evidence" value="ECO:0007669"/>
    <property type="project" value="UniProtKB-EC"/>
</dbReference>
<name>A0A0D6Q5E2_KOMXY</name>
<keyword evidence="4 9" id="KW-0032">Aminotransferase</keyword>
<dbReference type="Proteomes" id="UP000032683">
    <property type="component" value="Unassembled WGS sequence"/>
</dbReference>
<keyword evidence="6" id="KW-0663">Pyridoxal phosphate</keyword>
<dbReference type="InterPro" id="IPR004839">
    <property type="entry name" value="Aminotransferase_I/II_large"/>
</dbReference>
<dbReference type="EMBL" id="BANJ01000009">
    <property type="protein sequence ID" value="GAN98669.1"/>
    <property type="molecule type" value="Genomic_DNA"/>
</dbReference>
<feature type="domain" description="Aminotransferase class I/classII large" evidence="8">
    <location>
        <begin position="35"/>
        <end position="369"/>
    </location>
</feature>
<dbReference type="PANTHER" id="PTHR46383">
    <property type="entry name" value="ASPARTATE AMINOTRANSFERASE"/>
    <property type="match status" value="1"/>
</dbReference>
<evidence type="ECO:0000256" key="6">
    <source>
        <dbReference type="ARBA" id="ARBA00022898"/>
    </source>
</evidence>
<gene>
    <name evidence="9" type="ORF">Gxy13693_009_007</name>
</gene>
<dbReference type="InterPro" id="IPR015421">
    <property type="entry name" value="PyrdxlP-dep_Trfase_major"/>
</dbReference>
<evidence type="ECO:0000256" key="3">
    <source>
        <dbReference type="ARBA" id="ARBA00012753"/>
    </source>
</evidence>
<comment type="caution">
    <text evidence="9">The sequence shown here is derived from an EMBL/GenBank/DDBJ whole genome shotgun (WGS) entry which is preliminary data.</text>
</comment>
<evidence type="ECO:0000256" key="2">
    <source>
        <dbReference type="ARBA" id="ARBA00007441"/>
    </source>
</evidence>
<dbReference type="SUPFAM" id="SSF53383">
    <property type="entry name" value="PLP-dependent transferases"/>
    <property type="match status" value="1"/>
</dbReference>
<dbReference type="EC" id="2.6.1.1" evidence="3"/>
<dbReference type="InterPro" id="IPR050596">
    <property type="entry name" value="AspAT/PAT-like"/>
</dbReference>
<dbReference type="GO" id="GO:0006520">
    <property type="term" value="P:amino acid metabolic process"/>
    <property type="evidence" value="ECO:0007669"/>
    <property type="project" value="InterPro"/>
</dbReference>
<evidence type="ECO:0000256" key="7">
    <source>
        <dbReference type="ARBA" id="ARBA00049185"/>
    </source>
</evidence>
<dbReference type="InterPro" id="IPR015424">
    <property type="entry name" value="PyrdxlP-dep_Trfase"/>
</dbReference>